<sequence length="96" mass="10485">MAYQDTATLTIETEDGTSDELEIPTGLLDMLREGDESDPQIVGDIAMIGLAQRIHGAIHHAQGEPGEEVEAAEDVTMDLFEERFGQTFADMTGHDH</sequence>
<evidence type="ECO:0000313" key="2">
    <source>
        <dbReference type="Proteomes" id="UP000289691"/>
    </source>
</evidence>
<name>A0A498KYX9_9EURY</name>
<reference evidence="1 2" key="1">
    <citation type="submission" date="2019-01" db="EMBL/GenBank/DDBJ databases">
        <title>Halorientalis sp. F13-25 a new haloarchaeum isolated from hypersaline water.</title>
        <authorList>
            <person name="Ana D.-V."/>
            <person name="Cristina S.-P."/>
            <person name="Antonio V."/>
        </authorList>
    </citation>
    <scope>NUCLEOTIDE SEQUENCE [LARGE SCALE GENOMIC DNA]</scope>
    <source>
        <strain evidence="1 2">F13-25</strain>
    </source>
</reference>
<dbReference type="OrthoDB" id="311268at2157"/>
<keyword evidence="2" id="KW-1185">Reference proteome</keyword>
<comment type="caution">
    <text evidence="1">The sequence shown here is derived from an EMBL/GenBank/DDBJ whole genome shotgun (WGS) entry which is preliminary data.</text>
</comment>
<dbReference type="InterPro" id="IPR055967">
    <property type="entry name" value="DUF7545"/>
</dbReference>
<dbReference type="Pfam" id="PF24411">
    <property type="entry name" value="DUF7545"/>
    <property type="match status" value="1"/>
</dbReference>
<protein>
    <submittedName>
        <fullName evidence="1">Uncharacterized protein</fullName>
    </submittedName>
</protein>
<dbReference type="Proteomes" id="UP000289691">
    <property type="component" value="Unassembled WGS sequence"/>
</dbReference>
<evidence type="ECO:0000313" key="1">
    <source>
        <dbReference type="EMBL" id="RXK51238.1"/>
    </source>
</evidence>
<dbReference type="RefSeq" id="WP_129067104.1">
    <property type="nucleotide sequence ID" value="NZ_RDFA01000001.1"/>
</dbReference>
<gene>
    <name evidence="1" type="ORF">EAF64_00925</name>
</gene>
<accession>A0A498KYX9</accession>
<organism evidence="1 2">
    <name type="scientific">Halorientalis pallida</name>
    <dbReference type="NCBI Taxonomy" id="2479928"/>
    <lineage>
        <taxon>Archaea</taxon>
        <taxon>Methanobacteriati</taxon>
        <taxon>Methanobacteriota</taxon>
        <taxon>Stenosarchaea group</taxon>
        <taxon>Halobacteria</taxon>
        <taxon>Halobacteriales</taxon>
        <taxon>Haloarculaceae</taxon>
        <taxon>Halorientalis</taxon>
    </lineage>
</organism>
<proteinExistence type="predicted"/>
<dbReference type="EMBL" id="RDFA01000001">
    <property type="protein sequence ID" value="RXK51238.1"/>
    <property type="molecule type" value="Genomic_DNA"/>
</dbReference>
<dbReference type="AlphaFoldDB" id="A0A498KYX9"/>